<organism evidence="3 4">
    <name type="scientific">Sphagnurus paluster</name>
    <dbReference type="NCBI Taxonomy" id="117069"/>
    <lineage>
        <taxon>Eukaryota</taxon>
        <taxon>Fungi</taxon>
        <taxon>Dikarya</taxon>
        <taxon>Basidiomycota</taxon>
        <taxon>Agaricomycotina</taxon>
        <taxon>Agaricomycetes</taxon>
        <taxon>Agaricomycetidae</taxon>
        <taxon>Agaricales</taxon>
        <taxon>Tricholomatineae</taxon>
        <taxon>Lyophyllaceae</taxon>
        <taxon>Sphagnurus</taxon>
    </lineage>
</organism>
<sequence>MVAADAPESTAVATPTGPAGAGSTAKSSSSSKAGPIAGGVVGGLVAIGLIAALIFWLTRRNRSKIAPSAEATNTYAAVPPNAQTPMSYNTAAPSFPLPSPKLYVSIAEKCYLRYD</sequence>
<feature type="region of interest" description="Disordered" evidence="1">
    <location>
        <begin position="1"/>
        <end position="33"/>
    </location>
</feature>
<keyword evidence="2" id="KW-0812">Transmembrane</keyword>
<keyword evidence="4" id="KW-1185">Reference proteome</keyword>
<dbReference type="AlphaFoldDB" id="A0A9P7K5H6"/>
<evidence type="ECO:0000313" key="4">
    <source>
        <dbReference type="Proteomes" id="UP000717328"/>
    </source>
</evidence>
<reference evidence="3" key="2">
    <citation type="submission" date="2021-10" db="EMBL/GenBank/DDBJ databases">
        <title>Phylogenomics reveals ancestral predisposition of the termite-cultivated fungus Termitomyces towards a domesticated lifestyle.</title>
        <authorList>
            <person name="Auxier B."/>
            <person name="Grum-Grzhimaylo A."/>
            <person name="Cardenas M.E."/>
            <person name="Lodge J.D."/>
            <person name="Laessoe T."/>
            <person name="Pedersen O."/>
            <person name="Smith M.E."/>
            <person name="Kuyper T.W."/>
            <person name="Franco-Molano E.A."/>
            <person name="Baroni T.J."/>
            <person name="Aanen D.K."/>
        </authorList>
    </citation>
    <scope>NUCLEOTIDE SEQUENCE</scope>
    <source>
        <strain evidence="3">D49</strain>
    </source>
</reference>
<name>A0A9P7K5H6_9AGAR</name>
<keyword evidence="2" id="KW-1133">Transmembrane helix</keyword>
<evidence type="ECO:0000256" key="1">
    <source>
        <dbReference type="SAM" id="MobiDB-lite"/>
    </source>
</evidence>
<keyword evidence="2" id="KW-0472">Membrane</keyword>
<gene>
    <name evidence="3" type="ORF">H0H81_005668</name>
</gene>
<comment type="caution">
    <text evidence="3">The sequence shown here is derived from an EMBL/GenBank/DDBJ whole genome shotgun (WGS) entry which is preliminary data.</text>
</comment>
<dbReference type="Proteomes" id="UP000717328">
    <property type="component" value="Unassembled WGS sequence"/>
</dbReference>
<dbReference type="CDD" id="cd12087">
    <property type="entry name" value="TM_EGFR-like"/>
    <property type="match status" value="1"/>
</dbReference>
<proteinExistence type="predicted"/>
<feature type="transmembrane region" description="Helical" evidence="2">
    <location>
        <begin position="36"/>
        <end position="57"/>
    </location>
</feature>
<evidence type="ECO:0000256" key="2">
    <source>
        <dbReference type="SAM" id="Phobius"/>
    </source>
</evidence>
<protein>
    <submittedName>
        <fullName evidence="3">Uncharacterized protein</fullName>
    </submittedName>
</protein>
<dbReference type="Gene3D" id="1.20.5.510">
    <property type="entry name" value="Single helix bin"/>
    <property type="match status" value="1"/>
</dbReference>
<feature type="compositionally biased region" description="Low complexity" evidence="1">
    <location>
        <begin position="9"/>
        <end position="33"/>
    </location>
</feature>
<dbReference type="EMBL" id="JABCKI010005858">
    <property type="protein sequence ID" value="KAG5637139.1"/>
    <property type="molecule type" value="Genomic_DNA"/>
</dbReference>
<reference evidence="3" key="1">
    <citation type="submission" date="2021-02" db="EMBL/GenBank/DDBJ databases">
        <authorList>
            <person name="Nieuwenhuis M."/>
            <person name="Van De Peppel L.J.J."/>
        </authorList>
    </citation>
    <scope>NUCLEOTIDE SEQUENCE</scope>
    <source>
        <strain evidence="3">D49</strain>
    </source>
</reference>
<evidence type="ECO:0000313" key="3">
    <source>
        <dbReference type="EMBL" id="KAG5637139.1"/>
    </source>
</evidence>
<accession>A0A9P7K5H6</accession>